<keyword evidence="1" id="KW-0732">Signal</keyword>
<feature type="chain" id="PRO_5041380504" description="Mitochondrial protein" evidence="1">
    <location>
        <begin position="16"/>
        <end position="180"/>
    </location>
</feature>
<organism evidence="2 3">
    <name type="scientific">Acer saccharum</name>
    <name type="common">Sugar maple</name>
    <dbReference type="NCBI Taxonomy" id="4024"/>
    <lineage>
        <taxon>Eukaryota</taxon>
        <taxon>Viridiplantae</taxon>
        <taxon>Streptophyta</taxon>
        <taxon>Embryophyta</taxon>
        <taxon>Tracheophyta</taxon>
        <taxon>Spermatophyta</taxon>
        <taxon>Magnoliopsida</taxon>
        <taxon>eudicotyledons</taxon>
        <taxon>Gunneridae</taxon>
        <taxon>Pentapetalae</taxon>
        <taxon>rosids</taxon>
        <taxon>malvids</taxon>
        <taxon>Sapindales</taxon>
        <taxon>Sapindaceae</taxon>
        <taxon>Hippocastanoideae</taxon>
        <taxon>Acereae</taxon>
        <taxon>Acer</taxon>
    </lineage>
</organism>
<dbReference type="AlphaFoldDB" id="A0AA39RGT6"/>
<keyword evidence="3" id="KW-1185">Reference proteome</keyword>
<dbReference type="EMBL" id="JAUESC010000387">
    <property type="protein sequence ID" value="KAK0573139.1"/>
    <property type="molecule type" value="Genomic_DNA"/>
</dbReference>
<proteinExistence type="predicted"/>
<sequence length="180" mass="20224">MSRIVLVRFLRPLLQFCIIQDTYVCCLKFHQDSDLYPDWTELKGMMIPEQIGYLGTWELQTHPENKEVVGCRWVFAIKYHPNSTIEQLKCGWDASELMVVTSGLVWFTGESVRVTSKLMVTGEAVDPVTGWAVLSRERMGNRARAPELGGAAKRGILCKANLGVYARVSGTGTVIVVWNN</sequence>
<evidence type="ECO:0000256" key="1">
    <source>
        <dbReference type="SAM" id="SignalP"/>
    </source>
</evidence>
<protein>
    <recommendedName>
        <fullName evidence="4">Mitochondrial protein</fullName>
    </recommendedName>
</protein>
<evidence type="ECO:0008006" key="4">
    <source>
        <dbReference type="Google" id="ProtNLM"/>
    </source>
</evidence>
<reference evidence="2" key="1">
    <citation type="journal article" date="2022" name="Plant J.">
        <title>Strategies of tolerance reflected in two North American maple genomes.</title>
        <authorList>
            <person name="McEvoy S.L."/>
            <person name="Sezen U.U."/>
            <person name="Trouern-Trend A."/>
            <person name="McMahon S.M."/>
            <person name="Schaberg P.G."/>
            <person name="Yang J."/>
            <person name="Wegrzyn J.L."/>
            <person name="Swenson N.G."/>
        </authorList>
    </citation>
    <scope>NUCLEOTIDE SEQUENCE</scope>
    <source>
        <strain evidence="2">NS2018</strain>
    </source>
</reference>
<evidence type="ECO:0000313" key="3">
    <source>
        <dbReference type="Proteomes" id="UP001168877"/>
    </source>
</evidence>
<accession>A0AA39RGT6</accession>
<dbReference type="Proteomes" id="UP001168877">
    <property type="component" value="Unassembled WGS sequence"/>
</dbReference>
<gene>
    <name evidence="2" type="ORF">LWI29_003518</name>
</gene>
<reference evidence="2" key="2">
    <citation type="submission" date="2023-06" db="EMBL/GenBank/DDBJ databases">
        <authorList>
            <person name="Swenson N.G."/>
            <person name="Wegrzyn J.L."/>
            <person name="Mcevoy S.L."/>
        </authorList>
    </citation>
    <scope>NUCLEOTIDE SEQUENCE</scope>
    <source>
        <strain evidence="2">NS2018</strain>
        <tissue evidence="2">Leaf</tissue>
    </source>
</reference>
<feature type="signal peptide" evidence="1">
    <location>
        <begin position="1"/>
        <end position="15"/>
    </location>
</feature>
<comment type="caution">
    <text evidence="2">The sequence shown here is derived from an EMBL/GenBank/DDBJ whole genome shotgun (WGS) entry which is preliminary data.</text>
</comment>
<name>A0AA39RGT6_ACESA</name>
<evidence type="ECO:0000313" key="2">
    <source>
        <dbReference type="EMBL" id="KAK0573139.1"/>
    </source>
</evidence>